<evidence type="ECO:0000313" key="8">
    <source>
        <dbReference type="EMBL" id="KAI7806471.1"/>
    </source>
</evidence>
<reference evidence="8" key="1">
    <citation type="submission" date="2021-02" db="EMBL/GenBank/DDBJ databases">
        <title>Comparative genomics reveals that relaxation of natural selection precedes convergent phenotypic evolution of cavefish.</title>
        <authorList>
            <person name="Peng Z."/>
        </authorList>
    </citation>
    <scope>NUCLEOTIDE SEQUENCE</scope>
    <source>
        <tissue evidence="8">Muscle</tissue>
    </source>
</reference>
<evidence type="ECO:0000256" key="4">
    <source>
        <dbReference type="ARBA" id="ARBA00022803"/>
    </source>
</evidence>
<evidence type="ECO:0000256" key="1">
    <source>
        <dbReference type="ARBA" id="ARBA00004496"/>
    </source>
</evidence>
<feature type="domain" description="RNA-polymerase II-associated protein 3-like C-terminal" evidence="7">
    <location>
        <begin position="474"/>
        <end position="554"/>
    </location>
</feature>
<dbReference type="InterPro" id="IPR011990">
    <property type="entry name" value="TPR-like_helical_dom_sf"/>
</dbReference>
<feature type="compositionally biased region" description="Basic and acidic residues" evidence="6">
    <location>
        <begin position="405"/>
        <end position="421"/>
    </location>
</feature>
<dbReference type="InterPro" id="IPR025986">
    <property type="entry name" value="RPAP3-like_C"/>
</dbReference>
<dbReference type="GO" id="GO:0005829">
    <property type="term" value="C:cytosol"/>
    <property type="evidence" value="ECO:0007669"/>
    <property type="project" value="TreeGrafter"/>
</dbReference>
<dbReference type="EMBL" id="JAFHDT010000008">
    <property type="protein sequence ID" value="KAI7806471.1"/>
    <property type="molecule type" value="Genomic_DNA"/>
</dbReference>
<evidence type="ECO:0000256" key="5">
    <source>
        <dbReference type="PROSITE-ProRule" id="PRU00339"/>
    </source>
</evidence>
<dbReference type="Proteomes" id="UP001059041">
    <property type="component" value="Linkage Group LG8"/>
</dbReference>
<dbReference type="PANTHER" id="PTHR45984:SF3">
    <property type="entry name" value="SPERM-ASSOCIATED ANTIGEN 1"/>
    <property type="match status" value="1"/>
</dbReference>
<feature type="compositionally biased region" description="Acidic residues" evidence="6">
    <location>
        <begin position="452"/>
        <end position="463"/>
    </location>
</feature>
<dbReference type="PROSITE" id="PS50005">
    <property type="entry name" value="TPR"/>
    <property type="match status" value="1"/>
</dbReference>
<proteinExistence type="predicted"/>
<evidence type="ECO:0000256" key="3">
    <source>
        <dbReference type="ARBA" id="ARBA00022737"/>
    </source>
</evidence>
<evidence type="ECO:0000256" key="6">
    <source>
        <dbReference type="SAM" id="MobiDB-lite"/>
    </source>
</evidence>
<accession>A0A9W8C2U5</accession>
<sequence>MTSMPQTLFEQHFYGRQTGVRGVMSAHAVSSLLASGSSCSSVPVEHLDYDFIQSCSDLKHLERILNVLRSRQEGFYPHLIDFCEKHMEELDPKNRFLWKEKPAATAACFSSEEWSDITEELQEWETNIRMNEVKLSGSSMFCDADSVPAIRCSKTLQENIRSEVKKHKTASVPRAYRDWDRFDVEKECAKIDECDMNPPAVITRPAPQDFKHTINSAALRDQEKDALACREKDKGNESFRSGDYEEAVVCYTRSLSLVPSAAAFNNRAQTHIRLQRWSAALSDCQAVLQLEPDNVKALLRRATVHKHMGHLQESRDDLLKEPHNTTAQKVLMEVTETAAQTHQQKHRAGRKLFIQECDDGDDPEIMTNTHNTESPNRDRSEESIQTDRRVGPAPGTTKAPPTELTHLKTEEHLLLGEKEALETNTQTVSENTPAETRRRSPSKPRRSVPITEVEDEEGDEDQDSAINRPSVSLQPSNAFEFGQVLNAACAHGDLLTCAELLRNIPSERLPQYISTQLNGQTISFIIKTLNKHLRSHPHLLYEHLKHLQTTHRFSNTKYKHVNLKIQVMYTNSRDDLQADL</sequence>
<gene>
    <name evidence="8" type="ORF">IRJ41_006551</name>
</gene>
<evidence type="ECO:0000313" key="9">
    <source>
        <dbReference type="Proteomes" id="UP001059041"/>
    </source>
</evidence>
<keyword evidence="3" id="KW-0677">Repeat</keyword>
<organism evidence="8 9">
    <name type="scientific">Triplophysa rosa</name>
    <name type="common">Cave loach</name>
    <dbReference type="NCBI Taxonomy" id="992332"/>
    <lineage>
        <taxon>Eukaryota</taxon>
        <taxon>Metazoa</taxon>
        <taxon>Chordata</taxon>
        <taxon>Craniata</taxon>
        <taxon>Vertebrata</taxon>
        <taxon>Euteleostomi</taxon>
        <taxon>Actinopterygii</taxon>
        <taxon>Neopterygii</taxon>
        <taxon>Teleostei</taxon>
        <taxon>Ostariophysi</taxon>
        <taxon>Cypriniformes</taxon>
        <taxon>Nemacheilidae</taxon>
        <taxon>Triplophysa</taxon>
    </lineage>
</organism>
<dbReference type="GO" id="GO:0006626">
    <property type="term" value="P:protein targeting to mitochondrion"/>
    <property type="evidence" value="ECO:0007669"/>
    <property type="project" value="TreeGrafter"/>
</dbReference>
<dbReference type="SUPFAM" id="SSF48452">
    <property type="entry name" value="TPR-like"/>
    <property type="match status" value="1"/>
</dbReference>
<feature type="compositionally biased region" description="Polar residues" evidence="6">
    <location>
        <begin position="422"/>
        <end position="434"/>
    </location>
</feature>
<comment type="caution">
    <text evidence="8">The sequence shown here is derived from an EMBL/GenBank/DDBJ whole genome shotgun (WGS) entry which is preliminary data.</text>
</comment>
<feature type="repeat" description="TPR" evidence="5">
    <location>
        <begin position="261"/>
        <end position="294"/>
    </location>
</feature>
<dbReference type="GO" id="GO:0031072">
    <property type="term" value="F:heat shock protein binding"/>
    <property type="evidence" value="ECO:0007669"/>
    <property type="project" value="TreeGrafter"/>
</dbReference>
<name>A0A9W8C2U5_TRIRA</name>
<dbReference type="Gene3D" id="1.25.40.10">
    <property type="entry name" value="Tetratricopeptide repeat domain"/>
    <property type="match status" value="1"/>
</dbReference>
<keyword evidence="9" id="KW-1185">Reference proteome</keyword>
<feature type="compositionally biased region" description="Basic and acidic residues" evidence="6">
    <location>
        <begin position="375"/>
        <end position="390"/>
    </location>
</feature>
<dbReference type="SMART" id="SM00028">
    <property type="entry name" value="TPR"/>
    <property type="match status" value="3"/>
</dbReference>
<comment type="subcellular location">
    <subcellularLocation>
        <location evidence="1">Cytoplasm</location>
    </subcellularLocation>
</comment>
<feature type="region of interest" description="Disordered" evidence="6">
    <location>
        <begin position="358"/>
        <end position="470"/>
    </location>
</feature>
<evidence type="ECO:0000256" key="2">
    <source>
        <dbReference type="ARBA" id="ARBA00022490"/>
    </source>
</evidence>
<dbReference type="Pfam" id="PF13877">
    <property type="entry name" value="RPAP3_C"/>
    <property type="match status" value="1"/>
</dbReference>
<keyword evidence="2" id="KW-0963">Cytoplasm</keyword>
<protein>
    <recommendedName>
        <fullName evidence="7">RNA-polymerase II-associated protein 3-like C-terminal domain-containing protein</fullName>
    </recommendedName>
</protein>
<dbReference type="PANTHER" id="PTHR45984">
    <property type="entry name" value="RNA (RNA) POLYMERASE II ASSOCIATED PROTEIN HOMOLOG"/>
    <property type="match status" value="1"/>
</dbReference>
<keyword evidence="4 5" id="KW-0802">TPR repeat</keyword>
<dbReference type="GO" id="GO:0005739">
    <property type="term" value="C:mitochondrion"/>
    <property type="evidence" value="ECO:0007669"/>
    <property type="project" value="TreeGrafter"/>
</dbReference>
<feature type="compositionally biased region" description="Low complexity" evidence="6">
    <location>
        <begin position="391"/>
        <end position="404"/>
    </location>
</feature>
<dbReference type="InterPro" id="IPR019734">
    <property type="entry name" value="TPR_rpt"/>
</dbReference>
<evidence type="ECO:0000259" key="7">
    <source>
        <dbReference type="Pfam" id="PF13877"/>
    </source>
</evidence>
<dbReference type="InterPro" id="IPR051982">
    <property type="entry name" value="CiliaryAsmbly_MitoImport"/>
</dbReference>
<dbReference type="AlphaFoldDB" id="A0A9W8C2U5"/>